<organism evidence="1 2">
    <name type="scientific">Tsukamurella tyrosinosolvens</name>
    <dbReference type="NCBI Taxonomy" id="57704"/>
    <lineage>
        <taxon>Bacteria</taxon>
        <taxon>Bacillati</taxon>
        <taxon>Actinomycetota</taxon>
        <taxon>Actinomycetes</taxon>
        <taxon>Mycobacteriales</taxon>
        <taxon>Tsukamurellaceae</taxon>
        <taxon>Tsukamurella</taxon>
    </lineage>
</organism>
<dbReference type="RefSeq" id="WP_068521739.1">
    <property type="nucleotide sequence ID" value="NZ_CBDRGN010000009.1"/>
</dbReference>
<dbReference type="InterPro" id="IPR023393">
    <property type="entry name" value="START-like_dom_sf"/>
</dbReference>
<evidence type="ECO:0000313" key="2">
    <source>
        <dbReference type="Proteomes" id="UP000182241"/>
    </source>
</evidence>
<dbReference type="Pfam" id="PF10604">
    <property type="entry name" value="Polyketide_cyc2"/>
    <property type="match status" value="1"/>
</dbReference>
<accession>A0A1H4YNZ1</accession>
<reference evidence="2" key="1">
    <citation type="submission" date="2016-10" db="EMBL/GenBank/DDBJ databases">
        <authorList>
            <person name="Varghese N."/>
            <person name="Submissions S."/>
        </authorList>
    </citation>
    <scope>NUCLEOTIDE SEQUENCE [LARGE SCALE GENOMIC DNA]</scope>
    <source>
        <strain evidence="2">DSM 44234</strain>
    </source>
</reference>
<proteinExistence type="predicted"/>
<evidence type="ECO:0000313" key="1">
    <source>
        <dbReference type="EMBL" id="SED18821.1"/>
    </source>
</evidence>
<dbReference type="InterPro" id="IPR019587">
    <property type="entry name" value="Polyketide_cyclase/dehydratase"/>
</dbReference>
<gene>
    <name evidence="1" type="ORF">SAMN04489793_4234</name>
</gene>
<dbReference type="STRING" id="57704.SAMN04489793_4234"/>
<protein>
    <submittedName>
        <fullName evidence="1">Uncharacterized conserved protein YndB, AHSA1/START domain</fullName>
    </submittedName>
</protein>
<dbReference type="GeneID" id="300997551"/>
<dbReference type="EMBL" id="FNSA01000003">
    <property type="protein sequence ID" value="SED18821.1"/>
    <property type="molecule type" value="Genomic_DNA"/>
</dbReference>
<dbReference type="Gene3D" id="3.30.530.20">
    <property type="match status" value="1"/>
</dbReference>
<name>A0A1H4YNZ1_TSUTY</name>
<dbReference type="SUPFAM" id="SSF55961">
    <property type="entry name" value="Bet v1-like"/>
    <property type="match status" value="1"/>
</dbReference>
<keyword evidence="2" id="KW-1185">Reference proteome</keyword>
<dbReference type="OrthoDB" id="4618973at2"/>
<dbReference type="AlphaFoldDB" id="A0A1H4YNZ1"/>
<dbReference type="Proteomes" id="UP000182241">
    <property type="component" value="Unassembled WGS sequence"/>
</dbReference>
<sequence>MPDNASTPLLERSVTIAAPPTAVWEAVGDVRRMPEWSPQVTSVRLRAPEDGIRLGTRFTNLNHLGDLEWVTHGEVVRHEPGRAIAFRIEENYTVWSFTLAADGAGTVLTQRRDAPDGISQFSLDLTERHLGGQEAFTALMLEGMEQTLAGIRSSAEAAINR</sequence>
<dbReference type="CDD" id="cd07812">
    <property type="entry name" value="SRPBCC"/>
    <property type="match status" value="1"/>
</dbReference>